<sequence length="166" mass="18547">MADKIKEASTVKEAANIIYKELKKLTGSKCCYVAYIDPENGDSVAITFTHVTSQCNYYESIKEARFKRPKNGKYGGLLGYSIDTGKSFFTNDPMNHPAVHGTPKGHKPIKRFLSVAVKDKNRILGQIVLGDPPIDYTIEDLKVSEEIGQAYAIILQKFYNGEIPLR</sequence>
<dbReference type="InterPro" id="IPR029016">
    <property type="entry name" value="GAF-like_dom_sf"/>
</dbReference>
<dbReference type="AlphaFoldDB" id="A0A328PCV9"/>
<dbReference type="Proteomes" id="UP000249782">
    <property type="component" value="Unassembled WGS sequence"/>
</dbReference>
<organism evidence="2 3">
    <name type="scientific">Methanothermobacter tenebrarum</name>
    <dbReference type="NCBI Taxonomy" id="680118"/>
    <lineage>
        <taxon>Archaea</taxon>
        <taxon>Methanobacteriati</taxon>
        <taxon>Methanobacteriota</taxon>
        <taxon>Methanomada group</taxon>
        <taxon>Methanobacteria</taxon>
        <taxon>Methanobacteriales</taxon>
        <taxon>Methanobacteriaceae</taxon>
        <taxon>Methanothermobacter</taxon>
    </lineage>
</organism>
<feature type="domain" description="GAF" evidence="1">
    <location>
        <begin position="9"/>
        <end position="156"/>
    </location>
</feature>
<evidence type="ECO:0000313" key="2">
    <source>
        <dbReference type="EMBL" id="RAO79073.1"/>
    </source>
</evidence>
<dbReference type="Pfam" id="PF13185">
    <property type="entry name" value="GAF_2"/>
    <property type="match status" value="1"/>
</dbReference>
<comment type="caution">
    <text evidence="2">The sequence shown here is derived from an EMBL/GenBank/DDBJ whole genome shotgun (WGS) entry which is preliminary data.</text>
</comment>
<protein>
    <submittedName>
        <fullName evidence="2">GAF domain-containing protein</fullName>
    </submittedName>
</protein>
<keyword evidence="3" id="KW-1185">Reference proteome</keyword>
<accession>A0A328PCV9</accession>
<dbReference type="Gene3D" id="3.30.450.40">
    <property type="match status" value="1"/>
</dbReference>
<dbReference type="EMBL" id="QLOE01000005">
    <property type="protein sequence ID" value="RAO79073.1"/>
    <property type="molecule type" value="Genomic_DNA"/>
</dbReference>
<evidence type="ECO:0000313" key="3">
    <source>
        <dbReference type="Proteomes" id="UP000249782"/>
    </source>
</evidence>
<proteinExistence type="predicted"/>
<dbReference type="InterPro" id="IPR003018">
    <property type="entry name" value="GAF"/>
</dbReference>
<reference evidence="2 3" key="1">
    <citation type="submission" date="2018-06" db="EMBL/GenBank/DDBJ databases">
        <title>Draft genome sequence of hyperthermophilic methanogen Methanothermobacter tenebrarum sp. MCM-B 1447.</title>
        <authorList>
            <person name="Pore S.D."/>
            <person name="Dagar S."/>
            <person name="Dhakephalkar P.K."/>
        </authorList>
    </citation>
    <scope>NUCLEOTIDE SEQUENCE [LARGE SCALE GENOMIC DNA]</scope>
    <source>
        <strain evidence="2 3">MCM B 1447</strain>
    </source>
</reference>
<name>A0A328PCV9_9EURY</name>
<gene>
    <name evidence="2" type="ORF">DPC56_05345</name>
</gene>
<dbReference type="SUPFAM" id="SSF55781">
    <property type="entry name" value="GAF domain-like"/>
    <property type="match status" value="1"/>
</dbReference>
<evidence type="ECO:0000259" key="1">
    <source>
        <dbReference type="Pfam" id="PF13185"/>
    </source>
</evidence>